<evidence type="ECO:0000313" key="2">
    <source>
        <dbReference type="EMBL" id="MCQ5121632.1"/>
    </source>
</evidence>
<reference evidence="2 3" key="1">
    <citation type="submission" date="2022-06" db="EMBL/GenBank/DDBJ databases">
        <title>Isolation of gut microbiota from human fecal samples.</title>
        <authorList>
            <person name="Pamer E.G."/>
            <person name="Barat B."/>
            <person name="Waligurski E."/>
            <person name="Medina S."/>
            <person name="Paddock L."/>
            <person name="Mostad J."/>
        </authorList>
    </citation>
    <scope>NUCLEOTIDE SEQUENCE [LARGE SCALE GENOMIC DNA]</scope>
    <source>
        <strain evidence="2 3">DFI.6.1</strain>
    </source>
</reference>
<evidence type="ECO:0000256" key="1">
    <source>
        <dbReference type="SAM" id="Phobius"/>
    </source>
</evidence>
<keyword evidence="3" id="KW-1185">Reference proteome</keyword>
<dbReference type="EMBL" id="JANGCH010000005">
    <property type="protein sequence ID" value="MCQ5121632.1"/>
    <property type="molecule type" value="Genomic_DNA"/>
</dbReference>
<name>A0ABT1SK79_9FIRM</name>
<protein>
    <submittedName>
        <fullName evidence="2">Uncharacterized protein</fullName>
    </submittedName>
</protein>
<comment type="caution">
    <text evidence="2">The sequence shown here is derived from an EMBL/GenBank/DDBJ whole genome shotgun (WGS) entry which is preliminary data.</text>
</comment>
<dbReference type="Proteomes" id="UP001524435">
    <property type="component" value="Unassembled WGS sequence"/>
</dbReference>
<keyword evidence="1" id="KW-0472">Membrane</keyword>
<evidence type="ECO:0000313" key="3">
    <source>
        <dbReference type="Proteomes" id="UP001524435"/>
    </source>
</evidence>
<feature type="transmembrane region" description="Helical" evidence="1">
    <location>
        <begin position="32"/>
        <end position="53"/>
    </location>
</feature>
<dbReference type="RefSeq" id="WP_178200793.1">
    <property type="nucleotide sequence ID" value="NZ_CANTYB010000058.1"/>
</dbReference>
<keyword evidence="1" id="KW-0812">Transmembrane</keyword>
<proteinExistence type="predicted"/>
<organism evidence="2 3">
    <name type="scientific">Massilicoli timonensis</name>
    <dbReference type="NCBI Taxonomy" id="2015901"/>
    <lineage>
        <taxon>Bacteria</taxon>
        <taxon>Bacillati</taxon>
        <taxon>Bacillota</taxon>
        <taxon>Erysipelotrichia</taxon>
        <taxon>Erysipelotrichales</taxon>
        <taxon>Erysipelotrichaceae</taxon>
        <taxon>Massilicoli</taxon>
    </lineage>
</organism>
<sequence length="180" mass="20396">MYRRKLTAPHTTQVHDEVFGDLIASCKGDTTWLLAGAILFAVLGFFCILAGVQGQIAGAGSYLLIMLGIVFFAAAVFALLCMKDRIDFYEYGIFVINRKGIEKKIAYDEIKSIQLKKRIIIARNHSRTVYNWHIIGQDDIELQLIPNDDYRNISQYLTIAGDAFHLLEVADNRRKTILKP</sequence>
<accession>A0ABT1SK79</accession>
<gene>
    <name evidence="2" type="ORF">NE663_05075</name>
</gene>
<feature type="transmembrane region" description="Helical" evidence="1">
    <location>
        <begin position="59"/>
        <end position="81"/>
    </location>
</feature>
<keyword evidence="1" id="KW-1133">Transmembrane helix</keyword>